<protein>
    <submittedName>
        <fullName evidence="1">Uncharacterized protein</fullName>
    </submittedName>
</protein>
<comment type="caution">
    <text evidence="1">The sequence shown here is derived from an EMBL/GenBank/DDBJ whole genome shotgun (WGS) entry which is preliminary data.</text>
</comment>
<sequence length="72" mass="7905">MRRDKLPIREAKHPDLQAAKAGGYCEKNEAGIVHGSEPKAIKSQIVKLIDVPAGGHERHLVKRPAPGRDKHP</sequence>
<accession>A0ABV9C2A5</accession>
<organism evidence="1 2">
    <name type="scientific">Dyella halodurans</name>
    <dbReference type="NCBI Taxonomy" id="1920171"/>
    <lineage>
        <taxon>Bacteria</taxon>
        <taxon>Pseudomonadati</taxon>
        <taxon>Pseudomonadota</taxon>
        <taxon>Gammaproteobacteria</taxon>
        <taxon>Lysobacterales</taxon>
        <taxon>Rhodanobacteraceae</taxon>
        <taxon>Dyella</taxon>
    </lineage>
</organism>
<reference evidence="2" key="1">
    <citation type="journal article" date="2019" name="Int. J. Syst. Evol. Microbiol.">
        <title>The Global Catalogue of Microorganisms (GCM) 10K type strain sequencing project: providing services to taxonomists for standard genome sequencing and annotation.</title>
        <authorList>
            <consortium name="The Broad Institute Genomics Platform"/>
            <consortium name="The Broad Institute Genome Sequencing Center for Infectious Disease"/>
            <person name="Wu L."/>
            <person name="Ma J."/>
        </authorList>
    </citation>
    <scope>NUCLEOTIDE SEQUENCE [LARGE SCALE GENOMIC DNA]</scope>
    <source>
        <strain evidence="2">CCM 4481</strain>
    </source>
</reference>
<dbReference type="EMBL" id="JBHSGA010000017">
    <property type="protein sequence ID" value="MFC4527133.1"/>
    <property type="molecule type" value="Genomic_DNA"/>
</dbReference>
<proteinExistence type="predicted"/>
<evidence type="ECO:0000313" key="2">
    <source>
        <dbReference type="Proteomes" id="UP001595961"/>
    </source>
</evidence>
<evidence type="ECO:0000313" key="1">
    <source>
        <dbReference type="EMBL" id="MFC4527133.1"/>
    </source>
</evidence>
<dbReference type="RefSeq" id="WP_266149044.1">
    <property type="nucleotide sequence ID" value="NZ_CP064028.1"/>
</dbReference>
<keyword evidence="2" id="KW-1185">Reference proteome</keyword>
<dbReference type="Proteomes" id="UP001595961">
    <property type="component" value="Unassembled WGS sequence"/>
</dbReference>
<name>A0ABV9C2A5_9GAMM</name>
<gene>
    <name evidence="1" type="ORF">ACFO5W_10870</name>
</gene>